<dbReference type="RefSeq" id="WP_021244353.1">
    <property type="nucleotide sequence ID" value="NZ_ATIB01000046.1"/>
</dbReference>
<comment type="caution">
    <text evidence="3">The sequence shown here is derived from an EMBL/GenBank/DDBJ whole genome shotgun (WGS) entry which is preliminary data.</text>
</comment>
<evidence type="ECO:0000313" key="4">
    <source>
        <dbReference type="Proteomes" id="UP000015524"/>
    </source>
</evidence>
<name>T0GSJ6_9SPHN</name>
<sequence length="130" mass="13632">MISRNAKIAGVAVLAGIMFVVVVETFREPGHRPLDAVLPLLDEGEARTLLASELKRCATLTMPDKDCETAWAENRRRFFGKDSAVPASAEAGPVSAADNSAGSDGGRANEAIRPDLPGNYVADPAGNTVP</sequence>
<protein>
    <recommendedName>
        <fullName evidence="5">Entry exclusion protein TrbK-alt</fullName>
    </recommendedName>
</protein>
<dbReference type="AlphaFoldDB" id="T0GSJ6"/>
<evidence type="ECO:0000256" key="1">
    <source>
        <dbReference type="SAM" id="MobiDB-lite"/>
    </source>
</evidence>
<dbReference type="NCBIfam" id="TIGR04360">
    <property type="entry name" value="other_trbK"/>
    <property type="match status" value="1"/>
</dbReference>
<feature type="region of interest" description="Disordered" evidence="1">
    <location>
        <begin position="83"/>
        <end position="130"/>
    </location>
</feature>
<dbReference type="Pfam" id="PF20084">
    <property type="entry name" value="TrbK"/>
    <property type="match status" value="1"/>
</dbReference>
<evidence type="ECO:0000313" key="3">
    <source>
        <dbReference type="EMBL" id="EQB02933.1"/>
    </source>
</evidence>
<organism evidence="3 4">
    <name type="scientific">Sphingobium baderi LL03</name>
    <dbReference type="NCBI Taxonomy" id="1114964"/>
    <lineage>
        <taxon>Bacteria</taxon>
        <taxon>Pseudomonadati</taxon>
        <taxon>Pseudomonadota</taxon>
        <taxon>Alphaproteobacteria</taxon>
        <taxon>Sphingomonadales</taxon>
        <taxon>Sphingomonadaceae</taxon>
        <taxon>Sphingobium</taxon>
    </lineage>
</organism>
<reference evidence="3 4" key="1">
    <citation type="journal article" date="2013" name="Genome Announc.">
        <title>Draft Genome Sequence of a Hexachlorocyclohexane-Degrading Bacterium, Sphingobium baderi Strain LL03T.</title>
        <authorList>
            <person name="Kaur J."/>
            <person name="Verma H."/>
            <person name="Tripathi C."/>
            <person name="Khurana J.P."/>
            <person name="Lal R."/>
        </authorList>
    </citation>
    <scope>NUCLEOTIDE SEQUENCE [LARGE SCALE GENOMIC DNA]</scope>
    <source>
        <strain evidence="3 4">LL03</strain>
    </source>
</reference>
<dbReference type="PATRIC" id="fig|1114964.3.peg.1381"/>
<evidence type="ECO:0000256" key="2">
    <source>
        <dbReference type="SAM" id="Phobius"/>
    </source>
</evidence>
<keyword evidence="4" id="KW-1185">Reference proteome</keyword>
<accession>T0GSJ6</accession>
<dbReference type="InterPro" id="IPR027587">
    <property type="entry name" value="TrbK"/>
</dbReference>
<keyword evidence="2" id="KW-1133">Transmembrane helix</keyword>
<keyword evidence="2" id="KW-0812">Transmembrane</keyword>
<feature type="transmembrane region" description="Helical" evidence="2">
    <location>
        <begin position="6"/>
        <end position="26"/>
    </location>
</feature>
<keyword evidence="2" id="KW-0472">Membrane</keyword>
<dbReference type="Proteomes" id="UP000015524">
    <property type="component" value="Unassembled WGS sequence"/>
</dbReference>
<evidence type="ECO:0008006" key="5">
    <source>
        <dbReference type="Google" id="ProtNLM"/>
    </source>
</evidence>
<dbReference type="EMBL" id="ATIB01000046">
    <property type="protein sequence ID" value="EQB02933.1"/>
    <property type="molecule type" value="Genomic_DNA"/>
</dbReference>
<gene>
    <name evidence="3" type="ORF">L485_07105</name>
</gene>
<proteinExistence type="predicted"/>